<dbReference type="PANTHER" id="PTHR43081:SF1">
    <property type="entry name" value="ADENYLATE CYCLASE, TERMINAL-DIFFERENTIATION SPECIFIC"/>
    <property type="match status" value="1"/>
</dbReference>
<dbReference type="AlphaFoldDB" id="B4D3F7"/>
<keyword evidence="1" id="KW-0472">Membrane</keyword>
<feature type="transmembrane region" description="Helical" evidence="1">
    <location>
        <begin position="104"/>
        <end position="124"/>
    </location>
</feature>
<dbReference type="InterPro" id="IPR001054">
    <property type="entry name" value="A/G_cyclase"/>
</dbReference>
<accession>B4D3F7</accession>
<dbReference type="GO" id="GO:0035556">
    <property type="term" value="P:intracellular signal transduction"/>
    <property type="evidence" value="ECO:0007669"/>
    <property type="project" value="InterPro"/>
</dbReference>
<dbReference type="Proteomes" id="UP000005824">
    <property type="component" value="Unassembled WGS sequence"/>
</dbReference>
<name>B4D3F7_9BACT</name>
<dbReference type="Gene3D" id="3.30.70.1230">
    <property type="entry name" value="Nucleotide cyclase"/>
    <property type="match status" value="1"/>
</dbReference>
<gene>
    <name evidence="3" type="ORF">CfE428DRAFT_3445</name>
</gene>
<keyword evidence="1" id="KW-1133">Transmembrane helix</keyword>
<dbReference type="InterPro" id="IPR029787">
    <property type="entry name" value="Nucleotide_cyclase"/>
</dbReference>
<evidence type="ECO:0000259" key="2">
    <source>
        <dbReference type="PROSITE" id="PS50125"/>
    </source>
</evidence>
<evidence type="ECO:0000256" key="1">
    <source>
        <dbReference type="SAM" id="Phobius"/>
    </source>
</evidence>
<feature type="domain" description="Guanylate cyclase" evidence="2">
    <location>
        <begin position="169"/>
        <end position="301"/>
    </location>
</feature>
<dbReference type="eggNOG" id="COG2114">
    <property type="taxonomic scope" value="Bacteria"/>
</dbReference>
<dbReference type="CDD" id="cd07302">
    <property type="entry name" value="CHD"/>
    <property type="match status" value="1"/>
</dbReference>
<dbReference type="GO" id="GO:0004016">
    <property type="term" value="F:adenylate cyclase activity"/>
    <property type="evidence" value="ECO:0007669"/>
    <property type="project" value="UniProtKB-ARBA"/>
</dbReference>
<comment type="caution">
    <text evidence="3">The sequence shown here is derived from an EMBL/GenBank/DDBJ whole genome shotgun (WGS) entry which is preliminary data.</text>
</comment>
<keyword evidence="4" id="KW-1185">Reference proteome</keyword>
<dbReference type="Pfam" id="PF00211">
    <property type="entry name" value="Guanylate_cyc"/>
    <property type="match status" value="1"/>
</dbReference>
<dbReference type="EMBL" id="ABVL01000009">
    <property type="protein sequence ID" value="EDY19268.1"/>
    <property type="molecule type" value="Genomic_DNA"/>
</dbReference>
<evidence type="ECO:0000313" key="4">
    <source>
        <dbReference type="Proteomes" id="UP000005824"/>
    </source>
</evidence>
<proteinExistence type="predicted"/>
<dbReference type="InParanoid" id="B4D3F7"/>
<feature type="transmembrane region" description="Helical" evidence="1">
    <location>
        <begin position="54"/>
        <end position="72"/>
    </location>
</feature>
<keyword evidence="1" id="KW-0812">Transmembrane</keyword>
<dbReference type="SUPFAM" id="SSF55073">
    <property type="entry name" value="Nucleotide cyclase"/>
    <property type="match status" value="1"/>
</dbReference>
<reference evidence="3 4" key="1">
    <citation type="journal article" date="2011" name="J. Bacteriol.">
        <title>Genome sequence of Chthoniobacter flavus Ellin428, an aerobic heterotrophic soil bacterium.</title>
        <authorList>
            <person name="Kant R."/>
            <person name="van Passel M.W."/>
            <person name="Palva A."/>
            <person name="Lucas S."/>
            <person name="Lapidus A."/>
            <person name="Glavina Del Rio T."/>
            <person name="Dalin E."/>
            <person name="Tice H."/>
            <person name="Bruce D."/>
            <person name="Goodwin L."/>
            <person name="Pitluck S."/>
            <person name="Larimer F.W."/>
            <person name="Land M.L."/>
            <person name="Hauser L."/>
            <person name="Sangwan P."/>
            <person name="de Vos W.M."/>
            <person name="Janssen P.H."/>
            <person name="Smidt H."/>
        </authorList>
    </citation>
    <scope>NUCLEOTIDE SEQUENCE [LARGE SCALE GENOMIC DNA]</scope>
    <source>
        <strain evidence="3 4">Ellin428</strain>
    </source>
</reference>
<dbReference type="GO" id="GO:0006171">
    <property type="term" value="P:cAMP biosynthetic process"/>
    <property type="evidence" value="ECO:0007669"/>
    <property type="project" value="TreeGrafter"/>
</dbReference>
<protein>
    <submittedName>
        <fullName evidence="3">Putative adenylate/guanylate cyclase</fullName>
    </submittedName>
</protein>
<feature type="transmembrane region" description="Helical" evidence="1">
    <location>
        <begin position="12"/>
        <end position="34"/>
    </location>
</feature>
<dbReference type="STRING" id="497964.CfE428DRAFT_3445"/>
<dbReference type="InterPro" id="IPR050697">
    <property type="entry name" value="Adenylyl/Guanylyl_Cyclase_3/4"/>
</dbReference>
<dbReference type="PROSITE" id="PS50125">
    <property type="entry name" value="GUANYLATE_CYCLASE_2"/>
    <property type="match status" value="1"/>
</dbReference>
<sequence length="421" mass="47195">MPCYPVRYLKVTLIIGLLVAVLVICLYEGTLFVPSDVALANLTMQGYIPAWNRALQYPLFIFFALAIAWTTIDIPRNSLKAVVAAGALLQLVSMVWVLRLFSIFFSPFPSLVAIALSFAAGIMYSRSEVGSRKRVMRQILGDRVSTKTFYALLNSSEPLNLEGERRDISVLVCEIFNHDELEAALTAPDYVALTNSFRRNAADFLVERGGYLDECDGESLRVVFGAPLANPDHARDACEAALALTERLDEVNAECHGVWKQMFDFRIGVNSGEMVIAAYGSNRLGTFSVAGEPVEFARRLCRANLIYGSRILLSTNSFQASESAIEVRPMELIQRYEDGGREEIYELLALKDVLSFEDLERRDLFWQGVIYYREQLWDDALGMFHSARSSSGADGPVEFYIRRIEQLRAGTPALDWSNSRL</sequence>
<dbReference type="PANTHER" id="PTHR43081">
    <property type="entry name" value="ADENYLATE CYCLASE, TERMINAL-DIFFERENTIATION SPECIFIC-RELATED"/>
    <property type="match status" value="1"/>
</dbReference>
<evidence type="ECO:0000313" key="3">
    <source>
        <dbReference type="EMBL" id="EDY19268.1"/>
    </source>
</evidence>
<organism evidence="3 4">
    <name type="scientific">Chthoniobacter flavus Ellin428</name>
    <dbReference type="NCBI Taxonomy" id="497964"/>
    <lineage>
        <taxon>Bacteria</taxon>
        <taxon>Pseudomonadati</taxon>
        <taxon>Verrucomicrobiota</taxon>
        <taxon>Spartobacteria</taxon>
        <taxon>Chthoniobacterales</taxon>
        <taxon>Chthoniobacteraceae</taxon>
        <taxon>Chthoniobacter</taxon>
    </lineage>
</organism>
<feature type="transmembrane region" description="Helical" evidence="1">
    <location>
        <begin position="79"/>
        <end position="98"/>
    </location>
</feature>